<dbReference type="InterPro" id="IPR050204">
    <property type="entry name" value="AraC_XylS_family_regulators"/>
</dbReference>
<proteinExistence type="predicted"/>
<dbReference type="InterPro" id="IPR014710">
    <property type="entry name" value="RmlC-like_jellyroll"/>
</dbReference>
<keyword evidence="7" id="KW-1185">Reference proteome</keyword>
<gene>
    <name evidence="6" type="ORF">ATY35_16980</name>
</gene>
<dbReference type="Proteomes" id="UP000075609">
    <property type="component" value="Unassembled WGS sequence"/>
</dbReference>
<feature type="domain" description="HTH araC/xylS-type" evidence="5">
    <location>
        <begin position="211"/>
        <end position="309"/>
    </location>
</feature>
<evidence type="ECO:0000256" key="1">
    <source>
        <dbReference type="ARBA" id="ARBA00023015"/>
    </source>
</evidence>
<evidence type="ECO:0000256" key="3">
    <source>
        <dbReference type="ARBA" id="ARBA00023163"/>
    </source>
</evidence>
<dbReference type="InterPro" id="IPR018060">
    <property type="entry name" value="HTH_AraC"/>
</dbReference>
<dbReference type="Gene3D" id="2.60.120.10">
    <property type="entry name" value="Jelly Rolls"/>
    <property type="match status" value="1"/>
</dbReference>
<dbReference type="PRINTS" id="PR00032">
    <property type="entry name" value="HTHARAC"/>
</dbReference>
<dbReference type="Pfam" id="PF12852">
    <property type="entry name" value="Cupin_6"/>
    <property type="match status" value="1"/>
</dbReference>
<dbReference type="PROSITE" id="PS01124">
    <property type="entry name" value="HTH_ARAC_FAMILY_2"/>
    <property type="match status" value="1"/>
</dbReference>
<dbReference type="SUPFAM" id="SSF51182">
    <property type="entry name" value="RmlC-like cupins"/>
    <property type="match status" value="1"/>
</dbReference>
<keyword evidence="2" id="KW-0238">DNA-binding</keyword>
<dbReference type="EMBL" id="LOBP01000152">
    <property type="protein sequence ID" value="KYN85062.1"/>
    <property type="molecule type" value="Genomic_DNA"/>
</dbReference>
<dbReference type="Pfam" id="PF12833">
    <property type="entry name" value="HTH_18"/>
    <property type="match status" value="1"/>
</dbReference>
<dbReference type="SMART" id="SM00342">
    <property type="entry name" value="HTH_ARAC"/>
    <property type="match status" value="1"/>
</dbReference>
<dbReference type="PANTHER" id="PTHR46796:SF7">
    <property type="entry name" value="ARAC FAMILY TRANSCRIPTIONAL REGULATOR"/>
    <property type="match status" value="1"/>
</dbReference>
<reference evidence="6 7" key="1">
    <citation type="submission" date="2015-12" db="EMBL/GenBank/DDBJ databases">
        <authorList>
            <person name="Tarr C.L."/>
            <person name="Gladney L.M."/>
        </authorList>
    </citation>
    <scope>NUCLEOTIDE SEQUENCE [LARGE SCALE GENOMIC DNA]</scope>
    <source>
        <strain evidence="6 7">1048-83</strain>
    </source>
</reference>
<dbReference type="SUPFAM" id="SSF46689">
    <property type="entry name" value="Homeodomain-like"/>
    <property type="match status" value="2"/>
</dbReference>
<evidence type="ECO:0000259" key="5">
    <source>
        <dbReference type="PROSITE" id="PS01124"/>
    </source>
</evidence>
<evidence type="ECO:0000256" key="2">
    <source>
        <dbReference type="ARBA" id="ARBA00023125"/>
    </source>
</evidence>
<protein>
    <recommendedName>
        <fullName evidence="5">HTH araC/xylS-type domain-containing protein</fullName>
    </recommendedName>
</protein>
<dbReference type="InterPro" id="IPR009057">
    <property type="entry name" value="Homeodomain-like_sf"/>
</dbReference>
<dbReference type="PANTHER" id="PTHR46796">
    <property type="entry name" value="HTH-TYPE TRANSCRIPTIONAL ACTIVATOR RHAS-RELATED"/>
    <property type="match status" value="1"/>
</dbReference>
<keyword evidence="1" id="KW-0805">Transcription regulation</keyword>
<dbReference type="Gene3D" id="1.10.10.60">
    <property type="entry name" value="Homeodomain-like"/>
    <property type="match status" value="2"/>
</dbReference>
<name>A0ABR5VZV3_9VIBR</name>
<comment type="caution">
    <text evidence="6">The sequence shown here is derived from an EMBL/GenBank/DDBJ whole genome shotgun (WGS) entry which is preliminary data.</text>
</comment>
<dbReference type="InterPro" id="IPR018062">
    <property type="entry name" value="HTH_AraC-typ_CS"/>
</dbReference>
<dbReference type="InterPro" id="IPR020449">
    <property type="entry name" value="Tscrpt_reg_AraC-type_HTH"/>
</dbReference>
<sequence length="324" mass="36269">MAKFALDTPSSSPLSQLQMKSVFYTHATLREPWGLALPSIPSSTMFHLVLDGEADVLIGNHKIRVQKGDFILVPHGTGHDIVDVNNTPAQNLFNHPLERLTAHYERLNIEGNGAITTTLCGTVLFENGITTSIVQSMPSYILIPSLSPSHALIKHFVEAIRTETLTPDFGTEWIVPKMADLLILYCVRVWVSRMETSNRHWLLAHTDKKLAPVLRKIHAAPSEHIDIEGLARLSAMSRTRFIEYFKRQLGQTPKQYVIDWRLTQAREQLRSGIVSVLNVALAVGYQSEAAFSRAYKAKFGESPSQTKGRHKANSVESRQHDELG</sequence>
<evidence type="ECO:0000313" key="7">
    <source>
        <dbReference type="Proteomes" id="UP000075609"/>
    </source>
</evidence>
<organism evidence="6 7">
    <name type="scientific">Vibrio cidicii</name>
    <dbReference type="NCBI Taxonomy" id="1763883"/>
    <lineage>
        <taxon>Bacteria</taxon>
        <taxon>Pseudomonadati</taxon>
        <taxon>Pseudomonadota</taxon>
        <taxon>Gammaproteobacteria</taxon>
        <taxon>Vibrionales</taxon>
        <taxon>Vibrionaceae</taxon>
        <taxon>Vibrio</taxon>
    </lineage>
</organism>
<dbReference type="InterPro" id="IPR032783">
    <property type="entry name" value="AraC_lig"/>
</dbReference>
<evidence type="ECO:0000256" key="4">
    <source>
        <dbReference type="SAM" id="MobiDB-lite"/>
    </source>
</evidence>
<feature type="region of interest" description="Disordered" evidence="4">
    <location>
        <begin position="300"/>
        <end position="324"/>
    </location>
</feature>
<accession>A0ABR5VZV3</accession>
<dbReference type="InterPro" id="IPR011051">
    <property type="entry name" value="RmlC_Cupin_sf"/>
</dbReference>
<evidence type="ECO:0000313" key="6">
    <source>
        <dbReference type="EMBL" id="KYN85062.1"/>
    </source>
</evidence>
<keyword evidence="3" id="KW-0804">Transcription</keyword>
<dbReference type="PROSITE" id="PS00041">
    <property type="entry name" value="HTH_ARAC_FAMILY_1"/>
    <property type="match status" value="1"/>
</dbReference>